<reference evidence="6" key="1">
    <citation type="submission" date="2018-12" db="EMBL/GenBank/DDBJ databases">
        <authorList>
            <person name="Will S."/>
            <person name="Neumann-Schaal M."/>
            <person name="Henke P."/>
        </authorList>
    </citation>
    <scope>NUCLEOTIDE SEQUENCE</scope>
    <source>
        <strain evidence="6">PCC 7102</strain>
    </source>
</reference>
<name>A0A433V6X8_9CYAN</name>
<comment type="catalytic activity">
    <reaction evidence="1">
        <text>a uridine in RNA = a pseudouridine in RNA</text>
        <dbReference type="Rhea" id="RHEA:48348"/>
        <dbReference type="Rhea" id="RHEA-COMP:12068"/>
        <dbReference type="Rhea" id="RHEA-COMP:12069"/>
        <dbReference type="ChEBI" id="CHEBI:65314"/>
        <dbReference type="ChEBI" id="CHEBI:65315"/>
    </reaction>
</comment>
<organism evidence="6 7">
    <name type="scientific">Dulcicalothrix desertica PCC 7102</name>
    <dbReference type="NCBI Taxonomy" id="232991"/>
    <lineage>
        <taxon>Bacteria</taxon>
        <taxon>Bacillati</taxon>
        <taxon>Cyanobacteriota</taxon>
        <taxon>Cyanophyceae</taxon>
        <taxon>Nostocales</taxon>
        <taxon>Calotrichaceae</taxon>
        <taxon>Dulcicalothrix</taxon>
    </lineage>
</organism>
<dbReference type="OrthoDB" id="9807829at2"/>
<dbReference type="PANTHER" id="PTHR21600">
    <property type="entry name" value="MITOCHONDRIAL RNA PSEUDOURIDINE SYNTHASE"/>
    <property type="match status" value="1"/>
</dbReference>
<keyword evidence="4" id="KW-0175">Coiled coil</keyword>
<proteinExistence type="predicted"/>
<dbReference type="PROSITE" id="PS01129">
    <property type="entry name" value="PSI_RLU"/>
    <property type="match status" value="1"/>
</dbReference>
<dbReference type="CDD" id="cd02869">
    <property type="entry name" value="PseudoU_synth_RluA_like"/>
    <property type="match status" value="1"/>
</dbReference>
<evidence type="ECO:0000259" key="5">
    <source>
        <dbReference type="Pfam" id="PF00849"/>
    </source>
</evidence>
<evidence type="ECO:0000313" key="6">
    <source>
        <dbReference type="EMBL" id="RUT01860.1"/>
    </source>
</evidence>
<sequence>MVILHQISDFIHPVLESSALPNYYYEGHSQRLPRTALSEEVARGLMRHLGQDARYSQEGKMYGILIVELPSNDTRVIKAFSGLLNGESFVPGWAPPIPGRSEVAFDETQVLSQLDTIKQELITLQQMPEHQEYENLSLHFADKIQQLNIRHEQRKQQRQERRLLSNINEEELLEESRRDGIEKKLLKRQRDEKLHPLKQIIESANIRITELKQQRKEISRQLQAKMHAVYSLTNFLGMSQSLQQLMPQAPTGTGDCCAPKLLHYAAIHNLKPLAMAEFWWGESLPNGDKIQGEFYGACSERCQPIMGFLLSGLHTPELMAPLQNLLYEDEYIIAINKPSGLLSVPGRYRNTQDSVLSRLRNTLTDGMKLIPVHRLDQDTSGILLIARNLDIYRQLAVQFQQRQVQKVYEAVLSGNINSDTGIIELPLWGNPQNRPYQEVNWEHGKKCTTHYKVIDKSNYTRIEFTPLTGRPHQLRVHAADKQGLGTPILGDRLYGSNNSSDRLHLHARELHFTHPILGKLSLQTKVPF</sequence>
<gene>
    <name evidence="6" type="ORF">DSM106972_064830</name>
</gene>
<dbReference type="InterPro" id="IPR006224">
    <property type="entry name" value="PsdUridine_synth_RluA-like_CS"/>
</dbReference>
<evidence type="ECO:0000256" key="1">
    <source>
        <dbReference type="ARBA" id="ARBA00000073"/>
    </source>
</evidence>
<keyword evidence="7" id="KW-1185">Reference proteome</keyword>
<dbReference type="Gene3D" id="3.30.2350.10">
    <property type="entry name" value="Pseudouridine synthase"/>
    <property type="match status" value="1"/>
</dbReference>
<feature type="domain" description="Pseudouridine synthase RsuA/RluA-like" evidence="5">
    <location>
        <begin position="332"/>
        <end position="479"/>
    </location>
</feature>
<dbReference type="AlphaFoldDB" id="A0A433V6X8"/>
<evidence type="ECO:0000313" key="7">
    <source>
        <dbReference type="Proteomes" id="UP000271624"/>
    </source>
</evidence>
<dbReference type="GO" id="GO:0000455">
    <property type="term" value="P:enzyme-directed rRNA pseudouridine synthesis"/>
    <property type="evidence" value="ECO:0007669"/>
    <property type="project" value="TreeGrafter"/>
</dbReference>
<dbReference type="InterPro" id="IPR006145">
    <property type="entry name" value="PsdUridine_synth_RsuA/RluA"/>
</dbReference>
<evidence type="ECO:0000256" key="2">
    <source>
        <dbReference type="ARBA" id="ARBA00031870"/>
    </source>
</evidence>
<dbReference type="InterPro" id="IPR020103">
    <property type="entry name" value="PsdUridine_synth_cat_dom_sf"/>
</dbReference>
<dbReference type="EMBL" id="RSCL01000018">
    <property type="protein sequence ID" value="RUT01860.1"/>
    <property type="molecule type" value="Genomic_DNA"/>
</dbReference>
<evidence type="ECO:0000256" key="4">
    <source>
        <dbReference type="SAM" id="Coils"/>
    </source>
</evidence>
<dbReference type="Pfam" id="PF00849">
    <property type="entry name" value="PseudoU_synth_2"/>
    <property type="match status" value="1"/>
</dbReference>
<dbReference type="InterPro" id="IPR050188">
    <property type="entry name" value="RluA_PseudoU_synthase"/>
</dbReference>
<dbReference type="GO" id="GO:0003723">
    <property type="term" value="F:RNA binding"/>
    <property type="evidence" value="ECO:0007669"/>
    <property type="project" value="InterPro"/>
</dbReference>
<feature type="coiled-coil region" evidence="4">
    <location>
        <begin position="201"/>
        <end position="228"/>
    </location>
</feature>
<evidence type="ECO:0000256" key="3">
    <source>
        <dbReference type="ARBA" id="ARBA00033164"/>
    </source>
</evidence>
<dbReference type="RefSeq" id="WP_127084663.1">
    <property type="nucleotide sequence ID" value="NZ_RSCL01000018.1"/>
</dbReference>
<protein>
    <recommendedName>
        <fullName evidence="2">RNA pseudouridylate synthase</fullName>
    </recommendedName>
    <alternativeName>
        <fullName evidence="3">RNA-uridine isomerase</fullName>
    </alternativeName>
</protein>
<comment type="caution">
    <text evidence="6">The sequence shown here is derived from an EMBL/GenBank/DDBJ whole genome shotgun (WGS) entry which is preliminary data.</text>
</comment>
<reference evidence="6" key="2">
    <citation type="journal article" date="2019" name="Genome Biol. Evol.">
        <title>Day and night: Metabolic profiles and evolutionary relationships of six axenic non-marine cyanobacteria.</title>
        <authorList>
            <person name="Will S.E."/>
            <person name="Henke P."/>
            <person name="Boedeker C."/>
            <person name="Huang S."/>
            <person name="Brinkmann H."/>
            <person name="Rohde M."/>
            <person name="Jarek M."/>
            <person name="Friedl T."/>
            <person name="Seufert S."/>
            <person name="Schumacher M."/>
            <person name="Overmann J."/>
            <person name="Neumann-Schaal M."/>
            <person name="Petersen J."/>
        </authorList>
    </citation>
    <scope>NUCLEOTIDE SEQUENCE [LARGE SCALE GENOMIC DNA]</scope>
    <source>
        <strain evidence="6">PCC 7102</strain>
    </source>
</reference>
<accession>A0A433V6X8</accession>
<dbReference type="GO" id="GO:0009982">
    <property type="term" value="F:pseudouridine synthase activity"/>
    <property type="evidence" value="ECO:0007669"/>
    <property type="project" value="InterPro"/>
</dbReference>
<dbReference type="PANTHER" id="PTHR21600:SF89">
    <property type="entry name" value="RIBOSOMAL LARGE SUBUNIT PSEUDOURIDINE SYNTHASE A"/>
    <property type="match status" value="1"/>
</dbReference>
<dbReference type="Proteomes" id="UP000271624">
    <property type="component" value="Unassembled WGS sequence"/>
</dbReference>
<dbReference type="SUPFAM" id="SSF55120">
    <property type="entry name" value="Pseudouridine synthase"/>
    <property type="match status" value="1"/>
</dbReference>
<dbReference type="GO" id="GO:0140098">
    <property type="term" value="F:catalytic activity, acting on RNA"/>
    <property type="evidence" value="ECO:0007669"/>
    <property type="project" value="UniProtKB-ARBA"/>
</dbReference>